<name>A0A9N9JTJ6_9GLOM</name>
<feature type="compositionally biased region" description="Basic and acidic residues" evidence="1">
    <location>
        <begin position="1"/>
        <end position="27"/>
    </location>
</feature>
<dbReference type="EMBL" id="CAJVPZ010061600">
    <property type="protein sequence ID" value="CAG8791295.1"/>
    <property type="molecule type" value="Genomic_DNA"/>
</dbReference>
<evidence type="ECO:0000313" key="3">
    <source>
        <dbReference type="Proteomes" id="UP000789396"/>
    </source>
</evidence>
<reference evidence="2" key="1">
    <citation type="submission" date="2021-06" db="EMBL/GenBank/DDBJ databases">
        <authorList>
            <person name="Kallberg Y."/>
            <person name="Tangrot J."/>
            <person name="Rosling A."/>
        </authorList>
    </citation>
    <scope>NUCLEOTIDE SEQUENCE</scope>
    <source>
        <strain evidence="2">IN212</strain>
    </source>
</reference>
<protein>
    <submittedName>
        <fullName evidence="2">9980_t:CDS:1</fullName>
    </submittedName>
</protein>
<feature type="compositionally biased region" description="Polar residues" evidence="1">
    <location>
        <begin position="57"/>
        <end position="69"/>
    </location>
</feature>
<accession>A0A9N9JTJ6</accession>
<feature type="non-terminal residue" evidence="2">
    <location>
        <position position="1"/>
    </location>
</feature>
<evidence type="ECO:0000313" key="2">
    <source>
        <dbReference type="EMBL" id="CAG8791295.1"/>
    </source>
</evidence>
<dbReference type="Proteomes" id="UP000789396">
    <property type="component" value="Unassembled WGS sequence"/>
</dbReference>
<proteinExistence type="predicted"/>
<dbReference type="AlphaFoldDB" id="A0A9N9JTJ6"/>
<comment type="caution">
    <text evidence="2">The sequence shown here is derived from an EMBL/GenBank/DDBJ whole genome shotgun (WGS) entry which is preliminary data.</text>
</comment>
<evidence type="ECO:0000256" key="1">
    <source>
        <dbReference type="SAM" id="MobiDB-lite"/>
    </source>
</evidence>
<gene>
    <name evidence="2" type="ORF">RFULGI_LOCUS16771</name>
</gene>
<feature type="non-terminal residue" evidence="2">
    <location>
        <position position="69"/>
    </location>
</feature>
<organism evidence="2 3">
    <name type="scientific">Racocetra fulgida</name>
    <dbReference type="NCBI Taxonomy" id="60492"/>
    <lineage>
        <taxon>Eukaryota</taxon>
        <taxon>Fungi</taxon>
        <taxon>Fungi incertae sedis</taxon>
        <taxon>Mucoromycota</taxon>
        <taxon>Glomeromycotina</taxon>
        <taxon>Glomeromycetes</taxon>
        <taxon>Diversisporales</taxon>
        <taxon>Gigasporaceae</taxon>
        <taxon>Racocetra</taxon>
    </lineage>
</organism>
<sequence length="69" mass="7374">ETSKKNESTNEPPKKDVSNKSPEKNNSDELPADKASSVESGAEKVARTVTDLANKMLVQNPNTSTSDPS</sequence>
<feature type="region of interest" description="Disordered" evidence="1">
    <location>
        <begin position="1"/>
        <end position="69"/>
    </location>
</feature>
<keyword evidence="3" id="KW-1185">Reference proteome</keyword>